<dbReference type="AlphaFoldDB" id="R7T428"/>
<protein>
    <recommendedName>
        <fullName evidence="7">G-protein coupled receptors family 1 profile domain-containing protein</fullName>
    </recommendedName>
</protein>
<dbReference type="HOGENOM" id="CLU_009579_24_7_1"/>
<accession>R7T428</accession>
<dbReference type="EMBL" id="KB312243">
    <property type="protein sequence ID" value="ELT87578.1"/>
    <property type="molecule type" value="Genomic_DNA"/>
</dbReference>
<dbReference type="SUPFAM" id="SSF81321">
    <property type="entry name" value="Family A G protein-coupled receptor-like"/>
    <property type="match status" value="1"/>
</dbReference>
<dbReference type="GO" id="GO:0016020">
    <property type="term" value="C:membrane"/>
    <property type="evidence" value="ECO:0007669"/>
    <property type="project" value="UniProtKB-SubCell"/>
</dbReference>
<feature type="transmembrane region" description="Helical" evidence="6">
    <location>
        <begin position="248"/>
        <end position="273"/>
    </location>
</feature>
<evidence type="ECO:0000313" key="9">
    <source>
        <dbReference type="EnsemblMetazoa" id="CapteP209780"/>
    </source>
</evidence>
<evidence type="ECO:0000313" key="8">
    <source>
        <dbReference type="EMBL" id="ELT87578.1"/>
    </source>
</evidence>
<dbReference type="Pfam" id="PF00001">
    <property type="entry name" value="7tm_1"/>
    <property type="match status" value="1"/>
</dbReference>
<feature type="transmembrane region" description="Helical" evidence="6">
    <location>
        <begin position="105"/>
        <end position="126"/>
    </location>
</feature>
<dbReference type="OrthoDB" id="10011262at2759"/>
<dbReference type="InterPro" id="IPR017452">
    <property type="entry name" value="GPCR_Rhodpsn_7TM"/>
</dbReference>
<dbReference type="Proteomes" id="UP000014760">
    <property type="component" value="Unassembled WGS sequence"/>
</dbReference>
<dbReference type="EnsemblMetazoa" id="CapteT209780">
    <property type="protein sequence ID" value="CapteP209780"/>
    <property type="gene ID" value="CapteG209780"/>
</dbReference>
<feature type="domain" description="G-protein coupled receptors family 1 profile" evidence="7">
    <location>
        <begin position="40"/>
        <end position="310"/>
    </location>
</feature>
<dbReference type="Gene3D" id="1.20.1070.10">
    <property type="entry name" value="Rhodopsin 7-helix transmembrane proteins"/>
    <property type="match status" value="1"/>
</dbReference>
<evidence type="ECO:0000256" key="3">
    <source>
        <dbReference type="ARBA" id="ARBA00022989"/>
    </source>
</evidence>
<dbReference type="OMA" id="NIERYTA"/>
<evidence type="ECO:0000256" key="2">
    <source>
        <dbReference type="ARBA" id="ARBA00022692"/>
    </source>
</evidence>
<dbReference type="GO" id="GO:0004930">
    <property type="term" value="F:G protein-coupled receptor activity"/>
    <property type="evidence" value="ECO:0007669"/>
    <property type="project" value="UniProtKB-KW"/>
</dbReference>
<dbReference type="STRING" id="283909.R7T428"/>
<dbReference type="EMBL" id="AMQN01003592">
    <property type="status" value="NOT_ANNOTATED_CDS"/>
    <property type="molecule type" value="Genomic_DNA"/>
</dbReference>
<feature type="transmembrane region" description="Helical" evidence="6">
    <location>
        <begin position="27"/>
        <end position="48"/>
    </location>
</feature>
<reference evidence="9" key="3">
    <citation type="submission" date="2015-06" db="UniProtKB">
        <authorList>
            <consortium name="EnsemblMetazoa"/>
        </authorList>
    </citation>
    <scope>IDENTIFICATION</scope>
</reference>
<keyword evidence="10" id="KW-1185">Reference proteome</keyword>
<evidence type="ECO:0000256" key="6">
    <source>
        <dbReference type="SAM" id="Phobius"/>
    </source>
</evidence>
<keyword evidence="5" id="KW-0297">G-protein coupled receptor</keyword>
<dbReference type="PROSITE" id="PS00237">
    <property type="entry name" value="G_PROTEIN_RECEP_F1_1"/>
    <property type="match status" value="1"/>
</dbReference>
<evidence type="ECO:0000313" key="10">
    <source>
        <dbReference type="Proteomes" id="UP000014760"/>
    </source>
</evidence>
<feature type="transmembrane region" description="Helical" evidence="6">
    <location>
        <begin position="147"/>
        <end position="167"/>
    </location>
</feature>
<sequence>MSNASVNSSTDDIDGSTFRTYKVVIEVYFVGCLCAFGITGNIITILVLGKDCSIRRTTGFLLQTLALTDCLYLITCLFYQTLNTIQAFTDWISGLKTFWPYVEPYVWPCASIAQMSAVWLVVVVTADRYVAICRPLHAPQYSTMSRIRRAVAVVCVVSVLYNLPRFFERTTLHEWDSALNRTVAKSSRTWLRDNYLYVSIYKTFLFIGVRFLAPLSLLAFFNTRLIQAIKESYRLQERNRDTFKKERYTLTLVVVVIVFAICETPDFCLRLIMLHRYLPGVVYPRNTLKAINVTSNLCLTINSCINFVIYCFLGQKFRRILKRMLCGRSRPRDHPYRTTIVPSDHMEEMTVLVMTS</sequence>
<keyword evidence="3 6" id="KW-1133">Transmembrane helix</keyword>
<reference evidence="8 10" key="2">
    <citation type="journal article" date="2013" name="Nature">
        <title>Insights into bilaterian evolution from three spiralian genomes.</title>
        <authorList>
            <person name="Simakov O."/>
            <person name="Marletaz F."/>
            <person name="Cho S.J."/>
            <person name="Edsinger-Gonzales E."/>
            <person name="Havlak P."/>
            <person name="Hellsten U."/>
            <person name="Kuo D.H."/>
            <person name="Larsson T."/>
            <person name="Lv J."/>
            <person name="Arendt D."/>
            <person name="Savage R."/>
            <person name="Osoegawa K."/>
            <person name="de Jong P."/>
            <person name="Grimwood J."/>
            <person name="Chapman J.A."/>
            <person name="Shapiro H."/>
            <person name="Aerts A."/>
            <person name="Otillar R.P."/>
            <person name="Terry A.Y."/>
            <person name="Boore J.L."/>
            <person name="Grigoriev I.V."/>
            <person name="Lindberg D.R."/>
            <person name="Seaver E.C."/>
            <person name="Weisblat D.A."/>
            <person name="Putnam N.H."/>
            <person name="Rokhsar D.S."/>
        </authorList>
    </citation>
    <scope>NUCLEOTIDE SEQUENCE</scope>
    <source>
        <strain evidence="8 10">I ESC-2004</strain>
    </source>
</reference>
<comment type="similarity">
    <text evidence="5">Belongs to the G-protein coupled receptor 1 family.</text>
</comment>
<dbReference type="CDD" id="cd14978">
    <property type="entry name" value="7tmA_FMRFamide_R-like"/>
    <property type="match status" value="1"/>
</dbReference>
<gene>
    <name evidence="8" type="ORF">CAPTEDRAFT_209780</name>
</gene>
<comment type="subcellular location">
    <subcellularLocation>
        <location evidence="1">Membrane</location>
    </subcellularLocation>
</comment>
<dbReference type="InterPro" id="IPR000276">
    <property type="entry name" value="GPCR_Rhodpsn"/>
</dbReference>
<keyword evidence="5" id="KW-0807">Transducer</keyword>
<dbReference type="PROSITE" id="PS50262">
    <property type="entry name" value="G_PROTEIN_RECEP_F1_2"/>
    <property type="match status" value="1"/>
</dbReference>
<keyword evidence="4 6" id="KW-0472">Membrane</keyword>
<feature type="transmembrane region" description="Helical" evidence="6">
    <location>
        <begin position="195"/>
        <end position="221"/>
    </location>
</feature>
<dbReference type="PANTHER" id="PTHR46641">
    <property type="entry name" value="FMRFAMIDE RECEPTOR-RELATED"/>
    <property type="match status" value="1"/>
</dbReference>
<feature type="transmembrane region" description="Helical" evidence="6">
    <location>
        <begin position="293"/>
        <end position="313"/>
    </location>
</feature>
<evidence type="ECO:0000256" key="1">
    <source>
        <dbReference type="ARBA" id="ARBA00004370"/>
    </source>
</evidence>
<dbReference type="InterPro" id="IPR052954">
    <property type="entry name" value="GPCR-Ligand_Int"/>
</dbReference>
<keyword evidence="2 5" id="KW-0812">Transmembrane</keyword>
<evidence type="ECO:0000259" key="7">
    <source>
        <dbReference type="PROSITE" id="PS50262"/>
    </source>
</evidence>
<keyword evidence="5" id="KW-0675">Receptor</keyword>
<dbReference type="PRINTS" id="PR00237">
    <property type="entry name" value="GPCRRHODOPSN"/>
</dbReference>
<feature type="transmembrane region" description="Helical" evidence="6">
    <location>
        <begin position="60"/>
        <end position="82"/>
    </location>
</feature>
<name>R7T428_CAPTE</name>
<evidence type="ECO:0000256" key="4">
    <source>
        <dbReference type="ARBA" id="ARBA00023136"/>
    </source>
</evidence>
<reference evidence="10" key="1">
    <citation type="submission" date="2012-12" db="EMBL/GenBank/DDBJ databases">
        <authorList>
            <person name="Hellsten U."/>
            <person name="Grimwood J."/>
            <person name="Chapman J.A."/>
            <person name="Shapiro H."/>
            <person name="Aerts A."/>
            <person name="Otillar R.P."/>
            <person name="Terry A.Y."/>
            <person name="Boore J.L."/>
            <person name="Simakov O."/>
            <person name="Marletaz F."/>
            <person name="Cho S.-J."/>
            <person name="Edsinger-Gonzales E."/>
            <person name="Havlak P."/>
            <person name="Kuo D.-H."/>
            <person name="Larsson T."/>
            <person name="Lv J."/>
            <person name="Arendt D."/>
            <person name="Savage R."/>
            <person name="Osoegawa K."/>
            <person name="de Jong P."/>
            <person name="Lindberg D.R."/>
            <person name="Seaver E.C."/>
            <person name="Weisblat D.A."/>
            <person name="Putnam N.H."/>
            <person name="Grigoriev I.V."/>
            <person name="Rokhsar D.S."/>
        </authorList>
    </citation>
    <scope>NUCLEOTIDE SEQUENCE</scope>
    <source>
        <strain evidence="10">I ESC-2004</strain>
    </source>
</reference>
<proteinExistence type="inferred from homology"/>
<organism evidence="8">
    <name type="scientific">Capitella teleta</name>
    <name type="common">Polychaete worm</name>
    <dbReference type="NCBI Taxonomy" id="283909"/>
    <lineage>
        <taxon>Eukaryota</taxon>
        <taxon>Metazoa</taxon>
        <taxon>Spiralia</taxon>
        <taxon>Lophotrochozoa</taxon>
        <taxon>Annelida</taxon>
        <taxon>Polychaeta</taxon>
        <taxon>Sedentaria</taxon>
        <taxon>Scolecida</taxon>
        <taxon>Capitellidae</taxon>
        <taxon>Capitella</taxon>
    </lineage>
</organism>
<evidence type="ECO:0000256" key="5">
    <source>
        <dbReference type="RuleBase" id="RU000688"/>
    </source>
</evidence>
<dbReference type="PANTHER" id="PTHR46641:SF2">
    <property type="entry name" value="FMRFAMIDE RECEPTOR"/>
    <property type="match status" value="1"/>
</dbReference>